<evidence type="ECO:0000313" key="1">
    <source>
        <dbReference type="EMBL" id="AMO93736.1"/>
    </source>
</evidence>
<evidence type="ECO:0000313" key="2">
    <source>
        <dbReference type="Proteomes" id="UP000072421"/>
    </source>
</evidence>
<dbReference type="AlphaFoldDB" id="A0A127P7H4"/>
<dbReference type="EMBL" id="CP013232">
    <property type="protein sequence ID" value="AMO93736.1"/>
    <property type="molecule type" value="Genomic_DNA"/>
</dbReference>
<sequence length="43" mass="4661">MLAWFAADALRAMSCSTALVLLRLQYCTSSIAPPGSFYSGLYI</sequence>
<dbReference type="Proteomes" id="UP000072421">
    <property type="component" value="Chromosome"/>
</dbReference>
<gene>
    <name evidence="1" type="ORF">CFter6_1018</name>
</gene>
<reference evidence="1 2" key="1">
    <citation type="submission" date="2015-11" db="EMBL/GenBank/DDBJ databases">
        <title>Exploring the genomic traits of fungus-feeding bacterial genus Collimonas.</title>
        <authorList>
            <person name="Song C."/>
            <person name="Schmidt R."/>
            <person name="de Jager V."/>
            <person name="Krzyzanowska D."/>
            <person name="Jongedijk E."/>
            <person name="Cankar K."/>
            <person name="Beekwilder J."/>
            <person name="van Veen A."/>
            <person name="de Boer W."/>
            <person name="van Veen J.A."/>
            <person name="Garbeva P."/>
        </authorList>
    </citation>
    <scope>NUCLEOTIDE SEQUENCE [LARGE SCALE GENOMIC DNA]</scope>
    <source>
        <strain evidence="1 2">Ter6</strain>
    </source>
</reference>
<organism evidence="1">
    <name type="scientific">Collimonas fungivorans</name>
    <dbReference type="NCBI Taxonomy" id="158899"/>
    <lineage>
        <taxon>Bacteria</taxon>
        <taxon>Pseudomonadati</taxon>
        <taxon>Pseudomonadota</taxon>
        <taxon>Betaproteobacteria</taxon>
        <taxon>Burkholderiales</taxon>
        <taxon>Oxalobacteraceae</taxon>
        <taxon>Collimonas</taxon>
    </lineage>
</organism>
<accession>A0A127P7H4</accession>
<dbReference type="PATRIC" id="fig|158899.10.peg.1029"/>
<name>A0A127P7H4_9BURK</name>
<protein>
    <submittedName>
        <fullName evidence="1">Uncharacterized protein</fullName>
    </submittedName>
</protein>
<proteinExistence type="predicted"/>